<gene>
    <name evidence="1" type="ORF">DPMN_181293</name>
</gene>
<keyword evidence="2" id="KW-1185">Reference proteome</keyword>
<organism evidence="1 2">
    <name type="scientific">Dreissena polymorpha</name>
    <name type="common">Zebra mussel</name>
    <name type="synonym">Mytilus polymorpha</name>
    <dbReference type="NCBI Taxonomy" id="45954"/>
    <lineage>
        <taxon>Eukaryota</taxon>
        <taxon>Metazoa</taxon>
        <taxon>Spiralia</taxon>
        <taxon>Lophotrochozoa</taxon>
        <taxon>Mollusca</taxon>
        <taxon>Bivalvia</taxon>
        <taxon>Autobranchia</taxon>
        <taxon>Heteroconchia</taxon>
        <taxon>Euheterodonta</taxon>
        <taxon>Imparidentia</taxon>
        <taxon>Neoheterodontei</taxon>
        <taxon>Myida</taxon>
        <taxon>Dreissenoidea</taxon>
        <taxon>Dreissenidae</taxon>
        <taxon>Dreissena</taxon>
    </lineage>
</organism>
<dbReference type="AlphaFoldDB" id="A0A9D4I1H0"/>
<reference evidence="1" key="2">
    <citation type="submission" date="2020-11" db="EMBL/GenBank/DDBJ databases">
        <authorList>
            <person name="McCartney M.A."/>
            <person name="Auch B."/>
            <person name="Kono T."/>
            <person name="Mallez S."/>
            <person name="Becker A."/>
            <person name="Gohl D.M."/>
            <person name="Silverstein K.A.T."/>
            <person name="Koren S."/>
            <person name="Bechman K.B."/>
            <person name="Herman A."/>
            <person name="Abrahante J.E."/>
            <person name="Garbe J."/>
        </authorList>
    </citation>
    <scope>NUCLEOTIDE SEQUENCE</scope>
    <source>
        <strain evidence="1">Duluth1</strain>
        <tissue evidence="1">Whole animal</tissue>
    </source>
</reference>
<name>A0A9D4I1H0_DREPO</name>
<evidence type="ECO:0000313" key="2">
    <source>
        <dbReference type="Proteomes" id="UP000828390"/>
    </source>
</evidence>
<dbReference type="Proteomes" id="UP000828390">
    <property type="component" value="Unassembled WGS sequence"/>
</dbReference>
<protein>
    <submittedName>
        <fullName evidence="1">Uncharacterized protein</fullName>
    </submittedName>
</protein>
<comment type="caution">
    <text evidence="1">The sequence shown here is derived from an EMBL/GenBank/DDBJ whole genome shotgun (WGS) entry which is preliminary data.</text>
</comment>
<proteinExistence type="predicted"/>
<sequence>MLTLKYSDLQRSRQISPDLHPRMFLVYRNSNPMGDCIDLKRCFFQMGTTLM</sequence>
<accession>A0A9D4I1H0</accession>
<dbReference type="EMBL" id="JAIWYP010000010">
    <property type="protein sequence ID" value="KAH3746876.1"/>
    <property type="molecule type" value="Genomic_DNA"/>
</dbReference>
<evidence type="ECO:0000313" key="1">
    <source>
        <dbReference type="EMBL" id="KAH3746876.1"/>
    </source>
</evidence>
<reference evidence="1" key="1">
    <citation type="journal article" date="2019" name="bioRxiv">
        <title>The Genome of the Zebra Mussel, Dreissena polymorpha: A Resource for Invasive Species Research.</title>
        <authorList>
            <person name="McCartney M.A."/>
            <person name="Auch B."/>
            <person name="Kono T."/>
            <person name="Mallez S."/>
            <person name="Zhang Y."/>
            <person name="Obille A."/>
            <person name="Becker A."/>
            <person name="Abrahante J.E."/>
            <person name="Garbe J."/>
            <person name="Badalamenti J.P."/>
            <person name="Herman A."/>
            <person name="Mangelson H."/>
            <person name="Liachko I."/>
            <person name="Sullivan S."/>
            <person name="Sone E.D."/>
            <person name="Koren S."/>
            <person name="Silverstein K.A.T."/>
            <person name="Beckman K.B."/>
            <person name="Gohl D.M."/>
        </authorList>
    </citation>
    <scope>NUCLEOTIDE SEQUENCE</scope>
    <source>
        <strain evidence="1">Duluth1</strain>
        <tissue evidence="1">Whole animal</tissue>
    </source>
</reference>